<dbReference type="PANTHER" id="PTHR12526">
    <property type="entry name" value="GLYCOSYLTRANSFERASE"/>
    <property type="match status" value="1"/>
</dbReference>
<dbReference type="Proteomes" id="UP000068164">
    <property type="component" value="Unassembled WGS sequence"/>
</dbReference>
<feature type="domain" description="Glycosyltransferase subfamily 4-like N-terminal" evidence="1">
    <location>
        <begin position="9"/>
        <end position="145"/>
    </location>
</feature>
<dbReference type="Gene3D" id="3.40.50.2000">
    <property type="entry name" value="Glycogen Phosphorylase B"/>
    <property type="match status" value="2"/>
</dbReference>
<name>A0A109K2P4_9HYPH</name>
<comment type="caution">
    <text evidence="2">The sequence shown here is derived from an EMBL/GenBank/DDBJ whole genome shotgun (WGS) entry which is preliminary data.</text>
</comment>
<sequence>MSFSKARVRIAFIITEDWFFVSHFLPMLRAAKELGLDVVVITRVGRHAHIIEGLGARVIPLDIERGHLGFLSIGSSIGQIAQTLRRERIDLIHCIALRCVVTGGLAATLAGVKGRILAVTGGGLLAADRSAKAAFARFALRNLFRAIRGRGKNHFLFENTTDPDTFGLDVEDAGVTVLGGAGVDPDHYQPLPPPSGDDLKLAMVGRMVWSKGADLAVKAVSMARERGHEVSLSLFGLPDPSNPRSLSVETLRAWSELSGVKWRGSTNDVREVWAQHDLCCMPTRGGEGLPRSILEAAACGRAILTTNVPGCRDFVRGGKEGWLVPVDDAETLAGQICALALDKPSIVSAGAKARERVVQGFTEAHVVEEVQDVYRDVCNAIGRPL</sequence>
<dbReference type="InterPro" id="IPR028098">
    <property type="entry name" value="Glyco_trans_4-like_N"/>
</dbReference>
<dbReference type="RefSeq" id="WP_062368526.1">
    <property type="nucleotide sequence ID" value="NZ_LNCD01000011.1"/>
</dbReference>
<protein>
    <submittedName>
        <fullName evidence="2">Glycosyl transferase family 1</fullName>
    </submittedName>
</protein>
<evidence type="ECO:0000313" key="3">
    <source>
        <dbReference type="Proteomes" id="UP000068164"/>
    </source>
</evidence>
<dbReference type="Pfam" id="PF13692">
    <property type="entry name" value="Glyco_trans_1_4"/>
    <property type="match status" value="1"/>
</dbReference>
<dbReference type="CDD" id="cd03808">
    <property type="entry name" value="GT4_CapM-like"/>
    <property type="match status" value="1"/>
</dbReference>
<dbReference type="OrthoDB" id="9790710at2"/>
<dbReference type="AlphaFoldDB" id="A0A109K2P4"/>
<dbReference type="PANTHER" id="PTHR12526:SF638">
    <property type="entry name" value="SPORE COAT PROTEIN SA"/>
    <property type="match status" value="1"/>
</dbReference>
<accession>A0A109K2P4</accession>
<keyword evidence="2" id="KW-0808">Transferase</keyword>
<keyword evidence="3" id="KW-1185">Reference proteome</keyword>
<evidence type="ECO:0000313" key="2">
    <source>
        <dbReference type="EMBL" id="KWV59573.1"/>
    </source>
</evidence>
<evidence type="ECO:0000259" key="1">
    <source>
        <dbReference type="Pfam" id="PF13477"/>
    </source>
</evidence>
<proteinExistence type="predicted"/>
<dbReference type="EMBL" id="LNCD01000011">
    <property type="protein sequence ID" value="KWV59573.1"/>
    <property type="molecule type" value="Genomic_DNA"/>
</dbReference>
<dbReference type="Pfam" id="PF13477">
    <property type="entry name" value="Glyco_trans_4_2"/>
    <property type="match status" value="1"/>
</dbReference>
<gene>
    <name evidence="2" type="ORF">AS026_28400</name>
</gene>
<organism evidence="2 3">
    <name type="scientific">Rhizobium altiplani</name>
    <dbReference type="NCBI Taxonomy" id="1864509"/>
    <lineage>
        <taxon>Bacteria</taxon>
        <taxon>Pseudomonadati</taxon>
        <taxon>Pseudomonadota</taxon>
        <taxon>Alphaproteobacteria</taxon>
        <taxon>Hyphomicrobiales</taxon>
        <taxon>Rhizobiaceae</taxon>
        <taxon>Rhizobium/Agrobacterium group</taxon>
        <taxon>Rhizobium</taxon>
    </lineage>
</organism>
<dbReference type="GO" id="GO:0016757">
    <property type="term" value="F:glycosyltransferase activity"/>
    <property type="evidence" value="ECO:0007669"/>
    <property type="project" value="UniProtKB-ARBA"/>
</dbReference>
<dbReference type="SUPFAM" id="SSF53756">
    <property type="entry name" value="UDP-Glycosyltransferase/glycogen phosphorylase"/>
    <property type="match status" value="1"/>
</dbReference>
<reference evidence="2 3" key="1">
    <citation type="submission" date="2015-11" db="EMBL/GenBank/DDBJ databases">
        <title>Draft Genome Sequence of the Strain BR 10423 (Rhizobium sp.) isolated from nodules of Mimosa pudica.</title>
        <authorList>
            <person name="Barauna A.C."/>
            <person name="Zilli J.E."/>
            <person name="Simoes-Araujo J.L."/>
            <person name="Reis V.M."/>
            <person name="James E.K."/>
            <person name="Reis F.B.Jr."/>
            <person name="Rouws L.F."/>
            <person name="Passos S.R."/>
            <person name="Gois S.R."/>
        </authorList>
    </citation>
    <scope>NUCLEOTIDE SEQUENCE [LARGE SCALE GENOMIC DNA]</scope>
    <source>
        <strain evidence="2 3">BR10423</strain>
    </source>
</reference>